<keyword evidence="1" id="KW-0378">Hydrolase</keyword>
<dbReference type="CDD" id="cd00130">
    <property type="entry name" value="PAS"/>
    <property type="match status" value="1"/>
</dbReference>
<dbReference type="InterPro" id="IPR000014">
    <property type="entry name" value="PAS"/>
</dbReference>
<comment type="caution">
    <text evidence="3">The sequence shown here is derived from an EMBL/GenBank/DDBJ whole genome shotgun (WGS) entry which is preliminary data.</text>
</comment>
<organism evidence="3 4">
    <name type="scientific">Cellulomonas humilata</name>
    <dbReference type="NCBI Taxonomy" id="144055"/>
    <lineage>
        <taxon>Bacteria</taxon>
        <taxon>Bacillati</taxon>
        <taxon>Actinomycetota</taxon>
        <taxon>Actinomycetes</taxon>
        <taxon>Micrococcales</taxon>
        <taxon>Cellulomonadaceae</taxon>
        <taxon>Cellulomonas</taxon>
    </lineage>
</organism>
<protein>
    <submittedName>
        <fullName evidence="3">SpoIIE family protein phosphatase</fullName>
    </submittedName>
</protein>
<dbReference type="InterPro" id="IPR035965">
    <property type="entry name" value="PAS-like_dom_sf"/>
</dbReference>
<dbReference type="SUPFAM" id="SSF55781">
    <property type="entry name" value="GAF domain-like"/>
    <property type="match status" value="1"/>
</dbReference>
<dbReference type="InterPro" id="IPR001932">
    <property type="entry name" value="PPM-type_phosphatase-like_dom"/>
</dbReference>
<dbReference type="Pfam" id="PF07228">
    <property type="entry name" value="SpoIIE"/>
    <property type="match status" value="1"/>
</dbReference>
<dbReference type="PANTHER" id="PTHR43156">
    <property type="entry name" value="STAGE II SPORULATION PROTEIN E-RELATED"/>
    <property type="match status" value="1"/>
</dbReference>
<dbReference type="GO" id="GO:0016791">
    <property type="term" value="F:phosphatase activity"/>
    <property type="evidence" value="ECO:0007669"/>
    <property type="project" value="TreeGrafter"/>
</dbReference>
<dbReference type="PANTHER" id="PTHR43156:SF2">
    <property type="entry name" value="STAGE II SPORULATION PROTEIN E"/>
    <property type="match status" value="1"/>
</dbReference>
<dbReference type="InterPro" id="IPR052016">
    <property type="entry name" value="Bact_Sigma-Reg"/>
</dbReference>
<dbReference type="SMART" id="SM00331">
    <property type="entry name" value="PP2C_SIG"/>
    <property type="match status" value="1"/>
</dbReference>
<gene>
    <name evidence="3" type="ORF">HP550_15050</name>
</gene>
<evidence type="ECO:0000256" key="1">
    <source>
        <dbReference type="ARBA" id="ARBA00022801"/>
    </source>
</evidence>
<proteinExistence type="predicted"/>
<dbReference type="InterPro" id="IPR036457">
    <property type="entry name" value="PPM-type-like_dom_sf"/>
</dbReference>
<sequence>MSPPGRSEAWDVAPVALLRLDEDGTIVDANRVLLEWVGRDAQEVLAGVRLSQLLSVGGRIYWETHLAPLLHMQGRVDEVAVELRGAGGRLPVLLSAVARTLDDDRRIVDVALSKATERSRYERELLAARTAAERSTDRLRALQATTAALSQGVGADGVARALVETALARLGASSAAVWVTAEDGTLVRRATAGSGWGGVEGATVPPDEPWAHGLHTQAHVLTTDPGEAVQVHASGVVVVALGAPAAPQGTLVLVPRADEADEPLDVGVLTAVGLQAGLALERARMFDQKASVAHELQIALLTTNLPPDDRFTVITEYRPGVQALEVGGDWYDAFLLDDDVLAVAVGDVVGRGLHAATAMGQLRSAVRAVAGPGVGPAELVTRLDRFVGQAGVGFMATLAYAEIDLTTGRVRYACAGHLPPLRFAAGGTHEFLWEGRSTPLGVHSVRVEATFDLDPQDLLMLYTDGLVERRGRPLLDGLEDLATAGAALRESSVSALVSGLLTHAGDERDDVCVLVVSWSPPDRP</sequence>
<dbReference type="SUPFAM" id="SSF81606">
    <property type="entry name" value="PP2C-like"/>
    <property type="match status" value="1"/>
</dbReference>
<dbReference type="SUPFAM" id="SSF55785">
    <property type="entry name" value="PYP-like sensor domain (PAS domain)"/>
    <property type="match status" value="1"/>
</dbReference>
<reference evidence="3 4" key="1">
    <citation type="submission" date="2020-05" db="EMBL/GenBank/DDBJ databases">
        <title>Genome Sequencing of Type Strains.</title>
        <authorList>
            <person name="Lemaire J.F."/>
            <person name="Inderbitzin P."/>
            <person name="Gregorio O.A."/>
            <person name="Collins S.B."/>
            <person name="Wespe N."/>
            <person name="Knight-Connoni V."/>
        </authorList>
    </citation>
    <scope>NUCLEOTIDE SEQUENCE [LARGE SCALE GENOMIC DNA]</scope>
    <source>
        <strain evidence="3 4">ATCC 25174</strain>
    </source>
</reference>
<dbReference type="Gene3D" id="3.30.450.20">
    <property type="entry name" value="PAS domain"/>
    <property type="match status" value="1"/>
</dbReference>
<dbReference type="RefSeq" id="WP_175348506.1">
    <property type="nucleotide sequence ID" value="NZ_JABMCI010000068.1"/>
</dbReference>
<dbReference type="Proteomes" id="UP000565724">
    <property type="component" value="Unassembled WGS sequence"/>
</dbReference>
<dbReference type="Gene3D" id="3.30.450.40">
    <property type="match status" value="1"/>
</dbReference>
<evidence type="ECO:0000313" key="4">
    <source>
        <dbReference type="Proteomes" id="UP000565724"/>
    </source>
</evidence>
<keyword evidence="4" id="KW-1185">Reference proteome</keyword>
<dbReference type="EMBL" id="JABMCI010000068">
    <property type="protein sequence ID" value="NUU18572.1"/>
    <property type="molecule type" value="Genomic_DNA"/>
</dbReference>
<feature type="domain" description="PPM-type phosphatase" evidence="2">
    <location>
        <begin position="311"/>
        <end position="518"/>
    </location>
</feature>
<accession>A0A7Y6A4L8</accession>
<dbReference type="InterPro" id="IPR029016">
    <property type="entry name" value="GAF-like_dom_sf"/>
</dbReference>
<dbReference type="Gene3D" id="3.60.40.10">
    <property type="entry name" value="PPM-type phosphatase domain"/>
    <property type="match status" value="1"/>
</dbReference>
<name>A0A7Y6A4L8_9CELL</name>
<evidence type="ECO:0000259" key="2">
    <source>
        <dbReference type="SMART" id="SM00331"/>
    </source>
</evidence>
<dbReference type="AlphaFoldDB" id="A0A7Y6A4L8"/>
<evidence type="ECO:0000313" key="3">
    <source>
        <dbReference type="EMBL" id="NUU18572.1"/>
    </source>
</evidence>